<evidence type="ECO:0000313" key="13">
    <source>
        <dbReference type="EMBL" id="ROW00303.1"/>
    </source>
</evidence>
<sequence>MSDVENSGPTEPGGALPTAEQGSTSRPAKQSENRQPETKSQDVVSTSLASTLQDELGIEEGYGVYKPGGFHPVYIGDTYNGRYLVLSKLGYGLYSTAWLVRDTSSEERKYYALKISRADCYGTDKDIFEREILRHLRDADKSHVGYQYICHLVDDFEHTGPNGTHVCLVLELMGETLKTFGTLFKKTMLPNTIMRLFTFHLLCGLDYAHDSNVIHTDIKPDNIFVKFQDTSLIESQYLKQVPIVVQDRFAEKYSPVQSQSLRRFYFSSGQSLLDFEVALGDWGVASWADNHLAELIQPVLLRAPEVLIKAPWDATTDWWNLGAVILEVFRCVRMFDGRGPPHGDYDLKLHLCEIVAYFGPFPRGLLEKGDTELIEAHFDEAGYVREGFPIELPSLESDDYMDDLDKENRKLFVSFLRALMKIDPQERLSTMDLLRQPWLGLSFG</sequence>
<dbReference type="InterPro" id="IPR000719">
    <property type="entry name" value="Prot_kinase_dom"/>
</dbReference>
<feature type="compositionally biased region" description="Basic and acidic residues" evidence="11">
    <location>
        <begin position="29"/>
        <end position="40"/>
    </location>
</feature>
<evidence type="ECO:0000256" key="3">
    <source>
        <dbReference type="ARBA" id="ARBA00022679"/>
    </source>
</evidence>
<accession>A0A423WAF9</accession>
<dbReference type="InterPro" id="IPR008271">
    <property type="entry name" value="Ser/Thr_kinase_AS"/>
</dbReference>
<dbReference type="SMART" id="SM00220">
    <property type="entry name" value="S_TKc"/>
    <property type="match status" value="1"/>
</dbReference>
<keyword evidence="5" id="KW-0418">Kinase</keyword>
<feature type="region of interest" description="Disordered" evidence="11">
    <location>
        <begin position="1"/>
        <end position="46"/>
    </location>
</feature>
<name>A0A423WAF9_9PEZI</name>
<reference evidence="13 14" key="1">
    <citation type="submission" date="2015-09" db="EMBL/GenBank/DDBJ databases">
        <title>Host preference determinants of Valsa canker pathogens revealed by comparative genomics.</title>
        <authorList>
            <person name="Yin Z."/>
            <person name="Huang L."/>
        </authorList>
    </citation>
    <scope>NUCLEOTIDE SEQUENCE [LARGE SCALE GENOMIC DNA]</scope>
    <source>
        <strain evidence="13 14">03-1</strain>
    </source>
</reference>
<evidence type="ECO:0000256" key="7">
    <source>
        <dbReference type="ARBA" id="ARBA00047899"/>
    </source>
</evidence>
<organism evidence="13 14">
    <name type="scientific">Cytospora schulzeri</name>
    <dbReference type="NCBI Taxonomy" id="448051"/>
    <lineage>
        <taxon>Eukaryota</taxon>
        <taxon>Fungi</taxon>
        <taxon>Dikarya</taxon>
        <taxon>Ascomycota</taxon>
        <taxon>Pezizomycotina</taxon>
        <taxon>Sordariomycetes</taxon>
        <taxon>Sordariomycetidae</taxon>
        <taxon>Diaporthales</taxon>
        <taxon>Cytosporaceae</taxon>
        <taxon>Cytospora</taxon>
    </lineage>
</organism>
<keyword evidence="14" id="KW-1185">Reference proteome</keyword>
<dbReference type="Gene3D" id="1.10.510.10">
    <property type="entry name" value="Transferase(Phosphotransferase) domain 1"/>
    <property type="match status" value="1"/>
</dbReference>
<keyword evidence="6 9" id="KW-0067">ATP-binding</keyword>
<dbReference type="Proteomes" id="UP000283895">
    <property type="component" value="Unassembled WGS sequence"/>
</dbReference>
<comment type="catalytic activity">
    <reaction evidence="7">
        <text>L-threonyl-[protein] + ATP = O-phospho-L-threonyl-[protein] + ADP + H(+)</text>
        <dbReference type="Rhea" id="RHEA:46608"/>
        <dbReference type="Rhea" id="RHEA-COMP:11060"/>
        <dbReference type="Rhea" id="RHEA-COMP:11605"/>
        <dbReference type="ChEBI" id="CHEBI:15378"/>
        <dbReference type="ChEBI" id="CHEBI:30013"/>
        <dbReference type="ChEBI" id="CHEBI:30616"/>
        <dbReference type="ChEBI" id="CHEBI:61977"/>
        <dbReference type="ChEBI" id="CHEBI:456216"/>
        <dbReference type="EC" id="2.7.11.1"/>
    </reaction>
</comment>
<evidence type="ECO:0000256" key="11">
    <source>
        <dbReference type="SAM" id="MobiDB-lite"/>
    </source>
</evidence>
<feature type="domain" description="Protein kinase" evidence="12">
    <location>
        <begin position="83"/>
        <end position="439"/>
    </location>
</feature>
<dbReference type="PROSITE" id="PS50011">
    <property type="entry name" value="PROTEIN_KINASE_DOM"/>
    <property type="match status" value="1"/>
</dbReference>
<evidence type="ECO:0000256" key="1">
    <source>
        <dbReference type="ARBA" id="ARBA00012513"/>
    </source>
</evidence>
<dbReference type="InterPro" id="IPR011009">
    <property type="entry name" value="Kinase-like_dom_sf"/>
</dbReference>
<dbReference type="PROSITE" id="PS00107">
    <property type="entry name" value="PROTEIN_KINASE_ATP"/>
    <property type="match status" value="1"/>
</dbReference>
<evidence type="ECO:0000256" key="4">
    <source>
        <dbReference type="ARBA" id="ARBA00022741"/>
    </source>
</evidence>
<feature type="binding site" evidence="9">
    <location>
        <position position="114"/>
    </location>
    <ligand>
        <name>ATP</name>
        <dbReference type="ChEBI" id="CHEBI:30616"/>
    </ligand>
</feature>
<evidence type="ECO:0000256" key="9">
    <source>
        <dbReference type="PROSITE-ProRule" id="PRU10141"/>
    </source>
</evidence>
<dbReference type="GO" id="GO:0000245">
    <property type="term" value="P:spliceosomal complex assembly"/>
    <property type="evidence" value="ECO:0007669"/>
    <property type="project" value="TreeGrafter"/>
</dbReference>
<dbReference type="OrthoDB" id="5979581at2759"/>
<dbReference type="GO" id="GO:0005524">
    <property type="term" value="F:ATP binding"/>
    <property type="evidence" value="ECO:0007669"/>
    <property type="project" value="UniProtKB-UniRule"/>
</dbReference>
<comment type="catalytic activity">
    <reaction evidence="8">
        <text>L-seryl-[protein] + ATP = O-phospho-L-seryl-[protein] + ADP + H(+)</text>
        <dbReference type="Rhea" id="RHEA:17989"/>
        <dbReference type="Rhea" id="RHEA-COMP:9863"/>
        <dbReference type="Rhea" id="RHEA-COMP:11604"/>
        <dbReference type="ChEBI" id="CHEBI:15378"/>
        <dbReference type="ChEBI" id="CHEBI:29999"/>
        <dbReference type="ChEBI" id="CHEBI:30616"/>
        <dbReference type="ChEBI" id="CHEBI:83421"/>
        <dbReference type="ChEBI" id="CHEBI:456216"/>
        <dbReference type="EC" id="2.7.11.1"/>
    </reaction>
</comment>
<gene>
    <name evidence="13" type="ORF">VMCG_07277</name>
</gene>
<dbReference type="Pfam" id="PF00069">
    <property type="entry name" value="Pkinase"/>
    <property type="match status" value="2"/>
</dbReference>
<dbReference type="PROSITE" id="PS00108">
    <property type="entry name" value="PROTEIN_KINASE_ST"/>
    <property type="match status" value="1"/>
</dbReference>
<dbReference type="InterPro" id="IPR017441">
    <property type="entry name" value="Protein_kinase_ATP_BS"/>
</dbReference>
<evidence type="ECO:0000256" key="8">
    <source>
        <dbReference type="ARBA" id="ARBA00048679"/>
    </source>
</evidence>
<dbReference type="PANTHER" id="PTHR47634">
    <property type="entry name" value="PROTEIN KINASE DOMAIN-CONTAINING PROTEIN-RELATED"/>
    <property type="match status" value="1"/>
</dbReference>
<keyword evidence="2 10" id="KW-0723">Serine/threonine-protein kinase</keyword>
<dbReference type="PANTHER" id="PTHR47634:SF9">
    <property type="entry name" value="PROTEIN KINASE DOMAIN-CONTAINING PROTEIN-RELATED"/>
    <property type="match status" value="1"/>
</dbReference>
<evidence type="ECO:0000256" key="6">
    <source>
        <dbReference type="ARBA" id="ARBA00022840"/>
    </source>
</evidence>
<keyword evidence="4 9" id="KW-0547">Nucleotide-binding</keyword>
<evidence type="ECO:0000256" key="5">
    <source>
        <dbReference type="ARBA" id="ARBA00022777"/>
    </source>
</evidence>
<comment type="caution">
    <text evidence="13">The sequence shown here is derived from an EMBL/GenBank/DDBJ whole genome shotgun (WGS) entry which is preliminary data.</text>
</comment>
<dbReference type="Gene3D" id="3.30.200.20">
    <property type="entry name" value="Phosphorylase Kinase, domain 1"/>
    <property type="match status" value="1"/>
</dbReference>
<dbReference type="EMBL" id="LKEA01000021">
    <property type="protein sequence ID" value="ROW00303.1"/>
    <property type="molecule type" value="Genomic_DNA"/>
</dbReference>
<dbReference type="EC" id="2.7.11.1" evidence="1"/>
<dbReference type="STRING" id="356882.A0A423WAF9"/>
<dbReference type="InterPro" id="IPR051334">
    <property type="entry name" value="SRPK"/>
</dbReference>
<dbReference type="GO" id="GO:0004674">
    <property type="term" value="F:protein serine/threonine kinase activity"/>
    <property type="evidence" value="ECO:0007669"/>
    <property type="project" value="UniProtKB-KW"/>
</dbReference>
<keyword evidence="3" id="KW-0808">Transferase</keyword>
<protein>
    <recommendedName>
        <fullName evidence="1">non-specific serine/threonine protein kinase</fullName>
        <ecNumber evidence="1">2.7.11.1</ecNumber>
    </recommendedName>
</protein>
<evidence type="ECO:0000259" key="12">
    <source>
        <dbReference type="PROSITE" id="PS50011"/>
    </source>
</evidence>
<evidence type="ECO:0000256" key="10">
    <source>
        <dbReference type="RuleBase" id="RU000304"/>
    </source>
</evidence>
<evidence type="ECO:0000256" key="2">
    <source>
        <dbReference type="ARBA" id="ARBA00022527"/>
    </source>
</evidence>
<dbReference type="AlphaFoldDB" id="A0A423WAF9"/>
<evidence type="ECO:0000313" key="14">
    <source>
        <dbReference type="Proteomes" id="UP000283895"/>
    </source>
</evidence>
<proteinExistence type="inferred from homology"/>
<dbReference type="SUPFAM" id="SSF56112">
    <property type="entry name" value="Protein kinase-like (PK-like)"/>
    <property type="match status" value="1"/>
</dbReference>
<dbReference type="GO" id="GO:0050684">
    <property type="term" value="P:regulation of mRNA processing"/>
    <property type="evidence" value="ECO:0007669"/>
    <property type="project" value="TreeGrafter"/>
</dbReference>
<comment type="similarity">
    <text evidence="10">Belongs to the protein kinase superfamily.</text>
</comment>